<reference evidence="10 11" key="1">
    <citation type="submission" date="2016-07" db="EMBL/GenBank/DDBJ databases">
        <title>Draft genome sequence of Methyloligella halotolerans C2T (VKM B-2706T=CCUG 61687T=DSM 25045T), a halotolerant polyhydroxybutyrate accumulating methylotroph.</title>
        <authorList>
            <person name="Vasilenko O.V."/>
            <person name="Doronina N.V."/>
            <person name="Poroshina M.N."/>
            <person name="Tarlachkov S.V."/>
            <person name="Trotsenko Y.A."/>
        </authorList>
    </citation>
    <scope>NUCLEOTIDE SEQUENCE [LARGE SCALE GENOMIC DNA]</scope>
    <source>
        <strain evidence="10 11">VKM B-2706</strain>
    </source>
</reference>
<comment type="catalytic activity">
    <reaction evidence="8">
        <text>arsenic triglutathione + 3 [thioredoxin]-dithiol + 3 S-adenosyl-L-methionine = trimethylarsine + 3 [thioredoxin]-disulfide + 3 glutathione + 3 S-adenosyl-L-homocysteine + 3 H(+)</text>
        <dbReference type="Rhea" id="RHEA:69432"/>
        <dbReference type="Rhea" id="RHEA-COMP:10698"/>
        <dbReference type="Rhea" id="RHEA-COMP:10700"/>
        <dbReference type="ChEBI" id="CHEBI:15378"/>
        <dbReference type="ChEBI" id="CHEBI:27130"/>
        <dbReference type="ChEBI" id="CHEBI:29950"/>
        <dbReference type="ChEBI" id="CHEBI:50058"/>
        <dbReference type="ChEBI" id="CHEBI:57856"/>
        <dbReference type="ChEBI" id="CHEBI:57925"/>
        <dbReference type="ChEBI" id="CHEBI:59789"/>
        <dbReference type="ChEBI" id="CHEBI:183640"/>
        <dbReference type="EC" id="2.1.1.137"/>
    </reaction>
</comment>
<keyword evidence="10" id="KW-0489">Methyltransferase</keyword>
<sequence>MNRELVQEYYGEILQSSEDLKTSACCDGGGVPAHYRPLLCKLHPEVIAKYYGCGVAVPTALDGASVLDLGSGSGRDSYLIAQLVGQAGRVVGVDMTDAQLATATEHLGWQMEKFGYGEPNVRFLKGYIETLGDLDLEPRSFDVIVSNCVINLSIDKPAVLKGAFDLLKEGGELYFADVYCDRRLPDAVRKDPLLYGECLGGALYWGDFLEMAKRAGFLDPRLVASRPLEVEDAAMREKLGAARFYSATYRLFKIPQFEPSCEDYGQAVIYNGGIAEEPDVFVLDDHHAIARGKVFPVCGNTWHMLKESRFAPYFEFIGDFSNHYGLFEGCGSGIPFSSGGVSAGSGGTGCC</sequence>
<organism evidence="10 11">
    <name type="scientific">Methyloligella halotolerans</name>
    <dbReference type="NCBI Taxonomy" id="1177755"/>
    <lineage>
        <taxon>Bacteria</taxon>
        <taxon>Pseudomonadati</taxon>
        <taxon>Pseudomonadota</taxon>
        <taxon>Alphaproteobacteria</taxon>
        <taxon>Hyphomicrobiales</taxon>
        <taxon>Hyphomicrobiaceae</taxon>
        <taxon>Methyloligella</taxon>
    </lineage>
</organism>
<evidence type="ECO:0000256" key="8">
    <source>
        <dbReference type="ARBA" id="ARBA00048428"/>
    </source>
</evidence>
<dbReference type="PANTHER" id="PTHR43675">
    <property type="entry name" value="ARSENITE METHYLTRANSFERASE"/>
    <property type="match status" value="1"/>
</dbReference>
<evidence type="ECO:0000256" key="7">
    <source>
        <dbReference type="ARBA" id="ARBA00047943"/>
    </source>
</evidence>
<keyword evidence="2" id="KW-0949">S-adenosyl-L-methionine</keyword>
<dbReference type="AlphaFoldDB" id="A0A1E2RWD9"/>
<keyword evidence="11" id="KW-1185">Reference proteome</keyword>
<dbReference type="GO" id="GO:0030791">
    <property type="term" value="F:arsenite methyltransferase activity"/>
    <property type="evidence" value="ECO:0007669"/>
    <property type="project" value="UniProtKB-EC"/>
</dbReference>
<dbReference type="SUPFAM" id="SSF53335">
    <property type="entry name" value="S-adenosyl-L-methionine-dependent methyltransferases"/>
    <property type="match status" value="1"/>
</dbReference>
<dbReference type="CDD" id="cd02440">
    <property type="entry name" value="AdoMet_MTases"/>
    <property type="match status" value="1"/>
</dbReference>
<protein>
    <recommendedName>
        <fullName evidence="5">Arsenite methyltransferase</fullName>
        <ecNumber evidence="4">2.1.1.137</ecNumber>
    </recommendedName>
</protein>
<evidence type="ECO:0000259" key="9">
    <source>
        <dbReference type="Pfam" id="PF13847"/>
    </source>
</evidence>
<dbReference type="PANTHER" id="PTHR43675:SF8">
    <property type="entry name" value="ARSENITE METHYLTRANSFERASE"/>
    <property type="match status" value="1"/>
</dbReference>
<accession>A0A1E2RWD9</accession>
<dbReference type="Gene3D" id="3.40.50.150">
    <property type="entry name" value="Vaccinia Virus protein VP39"/>
    <property type="match status" value="1"/>
</dbReference>
<dbReference type="STRING" id="1177755.A7A08_02654"/>
<evidence type="ECO:0000256" key="6">
    <source>
        <dbReference type="ARBA" id="ARBA00047941"/>
    </source>
</evidence>
<dbReference type="Pfam" id="PF13847">
    <property type="entry name" value="Methyltransf_31"/>
    <property type="match status" value="1"/>
</dbReference>
<dbReference type="InterPro" id="IPR025714">
    <property type="entry name" value="Methyltranfer_dom"/>
</dbReference>
<evidence type="ECO:0000256" key="4">
    <source>
        <dbReference type="ARBA" id="ARBA00034521"/>
    </source>
</evidence>
<dbReference type="RefSeq" id="WP_069095818.1">
    <property type="nucleotide sequence ID" value="NZ_MASI01000007.1"/>
</dbReference>
<name>A0A1E2RWD9_9HYPH</name>
<dbReference type="InterPro" id="IPR026669">
    <property type="entry name" value="Arsenite_MeTrfase-like"/>
</dbReference>
<comment type="catalytic activity">
    <reaction evidence="7">
        <text>arsenic triglutathione + 2 [thioredoxin]-dithiol + 2 S-adenosyl-L-methionine + H2O = dimethylarsinous acid + 2 [thioredoxin]-disulfide + 3 glutathione + 2 S-adenosyl-L-homocysteine + 2 H(+)</text>
        <dbReference type="Rhea" id="RHEA:69464"/>
        <dbReference type="Rhea" id="RHEA-COMP:10698"/>
        <dbReference type="Rhea" id="RHEA-COMP:10700"/>
        <dbReference type="ChEBI" id="CHEBI:15377"/>
        <dbReference type="ChEBI" id="CHEBI:15378"/>
        <dbReference type="ChEBI" id="CHEBI:23808"/>
        <dbReference type="ChEBI" id="CHEBI:29950"/>
        <dbReference type="ChEBI" id="CHEBI:50058"/>
        <dbReference type="ChEBI" id="CHEBI:57856"/>
        <dbReference type="ChEBI" id="CHEBI:57925"/>
        <dbReference type="ChEBI" id="CHEBI:59789"/>
        <dbReference type="ChEBI" id="CHEBI:183640"/>
        <dbReference type="EC" id="2.1.1.137"/>
    </reaction>
</comment>
<evidence type="ECO:0000256" key="3">
    <source>
        <dbReference type="ARBA" id="ARBA00034487"/>
    </source>
</evidence>
<dbReference type="PATRIC" id="fig|1177755.3.peg.2677"/>
<proteinExistence type="inferred from homology"/>
<dbReference type="EC" id="2.1.1.137" evidence="4"/>
<comment type="catalytic activity">
    <reaction evidence="6">
        <text>arsenic triglutathione + [thioredoxin]-dithiol + S-adenosyl-L-methionine + 2 H2O = methylarsonous acid + [thioredoxin]-disulfide + 3 glutathione + S-adenosyl-L-homocysteine + H(+)</text>
        <dbReference type="Rhea" id="RHEA:69460"/>
        <dbReference type="Rhea" id="RHEA-COMP:10698"/>
        <dbReference type="Rhea" id="RHEA-COMP:10700"/>
        <dbReference type="ChEBI" id="CHEBI:15377"/>
        <dbReference type="ChEBI" id="CHEBI:15378"/>
        <dbReference type="ChEBI" id="CHEBI:17826"/>
        <dbReference type="ChEBI" id="CHEBI:29950"/>
        <dbReference type="ChEBI" id="CHEBI:50058"/>
        <dbReference type="ChEBI" id="CHEBI:57856"/>
        <dbReference type="ChEBI" id="CHEBI:57925"/>
        <dbReference type="ChEBI" id="CHEBI:59789"/>
        <dbReference type="ChEBI" id="CHEBI:183640"/>
        <dbReference type="EC" id="2.1.1.137"/>
    </reaction>
</comment>
<comment type="similarity">
    <text evidence="3">Belongs to the methyltransferase superfamily. Arsenite methyltransferase family.</text>
</comment>
<evidence type="ECO:0000256" key="1">
    <source>
        <dbReference type="ARBA" id="ARBA00022679"/>
    </source>
</evidence>
<gene>
    <name evidence="10" type="ORF">A7A08_02654</name>
</gene>
<dbReference type="Proteomes" id="UP000095087">
    <property type="component" value="Unassembled WGS sequence"/>
</dbReference>
<dbReference type="GO" id="GO:0032259">
    <property type="term" value="P:methylation"/>
    <property type="evidence" value="ECO:0007669"/>
    <property type="project" value="UniProtKB-KW"/>
</dbReference>
<keyword evidence="1 10" id="KW-0808">Transferase</keyword>
<evidence type="ECO:0000256" key="5">
    <source>
        <dbReference type="ARBA" id="ARBA00034545"/>
    </source>
</evidence>
<comment type="caution">
    <text evidence="10">The sequence shown here is derived from an EMBL/GenBank/DDBJ whole genome shotgun (WGS) entry which is preliminary data.</text>
</comment>
<dbReference type="OrthoDB" id="9765084at2"/>
<dbReference type="Gene3D" id="3.40.5.100">
    <property type="match status" value="1"/>
</dbReference>
<evidence type="ECO:0000313" key="11">
    <source>
        <dbReference type="Proteomes" id="UP000095087"/>
    </source>
</evidence>
<evidence type="ECO:0000256" key="2">
    <source>
        <dbReference type="ARBA" id="ARBA00022691"/>
    </source>
</evidence>
<dbReference type="EMBL" id="MASI01000007">
    <property type="protein sequence ID" value="ODA66531.1"/>
    <property type="molecule type" value="Genomic_DNA"/>
</dbReference>
<feature type="domain" description="Methyltransferase" evidence="9">
    <location>
        <begin position="62"/>
        <end position="216"/>
    </location>
</feature>
<evidence type="ECO:0000313" key="10">
    <source>
        <dbReference type="EMBL" id="ODA66531.1"/>
    </source>
</evidence>
<dbReference type="InterPro" id="IPR029063">
    <property type="entry name" value="SAM-dependent_MTases_sf"/>
</dbReference>